<feature type="compositionally biased region" description="Polar residues" evidence="1">
    <location>
        <begin position="457"/>
        <end position="466"/>
    </location>
</feature>
<keyword evidence="3" id="KW-1185">Reference proteome</keyword>
<comment type="caution">
    <text evidence="2">The sequence shown here is derived from an EMBL/GenBank/DDBJ whole genome shotgun (WGS) entry which is preliminary data.</text>
</comment>
<dbReference type="Proteomes" id="UP000613740">
    <property type="component" value="Unassembled WGS sequence"/>
</dbReference>
<proteinExistence type="predicted"/>
<feature type="compositionally biased region" description="Low complexity" evidence="1">
    <location>
        <begin position="65"/>
        <end position="75"/>
    </location>
</feature>
<feature type="region of interest" description="Disordered" evidence="1">
    <location>
        <begin position="457"/>
        <end position="518"/>
    </location>
</feature>
<feature type="compositionally biased region" description="Low complexity" evidence="1">
    <location>
        <begin position="804"/>
        <end position="833"/>
    </location>
</feature>
<dbReference type="EMBL" id="JAEHOD010000087">
    <property type="protein sequence ID" value="KAG2429186.1"/>
    <property type="molecule type" value="Genomic_DNA"/>
</dbReference>
<dbReference type="OrthoDB" id="544020at2759"/>
<feature type="region of interest" description="Disordered" evidence="1">
    <location>
        <begin position="1"/>
        <end position="89"/>
    </location>
</feature>
<name>A0A835T0B2_9CHLO</name>
<feature type="region of interest" description="Disordered" evidence="1">
    <location>
        <begin position="104"/>
        <end position="145"/>
    </location>
</feature>
<organism evidence="2 3">
    <name type="scientific">Chlamydomonas schloesseri</name>
    <dbReference type="NCBI Taxonomy" id="2026947"/>
    <lineage>
        <taxon>Eukaryota</taxon>
        <taxon>Viridiplantae</taxon>
        <taxon>Chlorophyta</taxon>
        <taxon>core chlorophytes</taxon>
        <taxon>Chlorophyceae</taxon>
        <taxon>CS clade</taxon>
        <taxon>Chlamydomonadales</taxon>
        <taxon>Chlamydomonadaceae</taxon>
        <taxon>Chlamydomonas</taxon>
    </lineage>
</organism>
<feature type="compositionally biased region" description="Low complexity" evidence="1">
    <location>
        <begin position="467"/>
        <end position="504"/>
    </location>
</feature>
<protein>
    <submittedName>
        <fullName evidence="2">Uncharacterized protein</fullName>
    </submittedName>
</protein>
<feature type="compositionally biased region" description="Basic and acidic residues" evidence="1">
    <location>
        <begin position="667"/>
        <end position="679"/>
    </location>
</feature>
<reference evidence="2" key="1">
    <citation type="journal article" date="2020" name="bioRxiv">
        <title>Comparative genomics of Chlamydomonas.</title>
        <authorList>
            <person name="Craig R.J."/>
            <person name="Hasan A.R."/>
            <person name="Ness R.W."/>
            <person name="Keightley P.D."/>
        </authorList>
    </citation>
    <scope>NUCLEOTIDE SEQUENCE</scope>
    <source>
        <strain evidence="2">CCAP 11/173</strain>
    </source>
</reference>
<evidence type="ECO:0000313" key="2">
    <source>
        <dbReference type="EMBL" id="KAG2429186.1"/>
    </source>
</evidence>
<evidence type="ECO:0000313" key="3">
    <source>
        <dbReference type="Proteomes" id="UP000613740"/>
    </source>
</evidence>
<feature type="region of interest" description="Disordered" evidence="1">
    <location>
        <begin position="558"/>
        <end position="643"/>
    </location>
</feature>
<evidence type="ECO:0000256" key="1">
    <source>
        <dbReference type="SAM" id="MobiDB-lite"/>
    </source>
</evidence>
<accession>A0A835T0B2</accession>
<gene>
    <name evidence="2" type="ORF">HYH02_014120</name>
</gene>
<dbReference type="AlphaFoldDB" id="A0A835T0B2"/>
<sequence>MVEPASSPEQRMQPGASPSGRHHTEQTSSRGPAVTREGLATPPVSKPPVRRGSGAKLRESGDSISGALPPAALGSPAGGRGSALFAGGVTGRVGSTSVRFADPIPASALKRDGNQRDTTVSGGGAEQSDISGLQLPGAAPAPGPRISRVRLADDLGNDNDATSGAASETNVSMAGCQSRASSGTSVVGANKPDAAESRAVTQLASKLIARDINYRQEFEAIMETFGAVFPKSCLETFFETHSISLPNNRQLMILTLYQAGDNGDRIDGVSLLKDLDRAAFKRFAIASGRGPPGAEAGGKRSSITSVQRSDKSRILTLVSTQLNRDKSFSINAGGDELTDAQHIQELIEQIDLNNILIPIGTRAKYVPATDDPESFQVPVWSLRAMHKRKQERERFLIGNDPDFKKLGQTGRDALRKRLARRSMFQQQEIIANAVVAAARAAVEPSVRRVEHSIHSATASRMGSFQHSLSGSLTRGGSLDAHGGPMRPRSAAPPRAPGGASASGAFRPVSALPPRAPAASTLPGNWTLGAGVGVSPRGGLSVKPVTVAPVGPSVPPVMAAKRPSEPDATPLRPAPLLHGADKANTYGGADANNNTLHRNGGGIGVGIGRAPATPPHVAPRSPAHTTPFGHAGGGAAAAGAGAGNGHELDAAEAAIRRLAVKSFGRAPEPVDRSGAGHEGRQPLMGAAGASAAGAGAGAGAAAAAGGPPRNPRRSTDDNGISDFQGACNSTDVSDAGAAAAAAATAAVARTPGAHVPSVTSFSDRDASGLVPAEDGQSGAAHHLPHPDPPSPRLLYNAAVRSASGAARPAAQPTSSRPATSASGGSAAAHGRSPRPSSDAPLAGIAPPRPPSQDAAARSASGINKHLYAASRASGTGSGSGTLRGASADLSDDEGGELPGQMLAILAPAASAAAAATTPLRSQRSNIS</sequence>
<feature type="region of interest" description="Disordered" evidence="1">
    <location>
        <begin position="748"/>
        <end position="900"/>
    </location>
</feature>
<feature type="region of interest" description="Disordered" evidence="1">
    <location>
        <begin position="665"/>
        <end position="724"/>
    </location>
</feature>
<feature type="compositionally biased region" description="Low complexity" evidence="1">
    <location>
        <begin position="684"/>
        <end position="705"/>
    </location>
</feature>
<feature type="compositionally biased region" description="Gly residues" evidence="1">
    <location>
        <begin position="629"/>
        <end position="643"/>
    </location>
</feature>